<dbReference type="PANTHER" id="PTHR24198">
    <property type="entry name" value="ANKYRIN REPEAT AND PROTEIN KINASE DOMAIN-CONTAINING PROTEIN"/>
    <property type="match status" value="1"/>
</dbReference>
<dbReference type="PROSITE" id="PS50088">
    <property type="entry name" value="ANK_REPEAT"/>
    <property type="match status" value="3"/>
</dbReference>
<organism evidence="5 6">
    <name type="scientific">Conoideocrella luteorostrata</name>
    <dbReference type="NCBI Taxonomy" id="1105319"/>
    <lineage>
        <taxon>Eukaryota</taxon>
        <taxon>Fungi</taxon>
        <taxon>Dikarya</taxon>
        <taxon>Ascomycota</taxon>
        <taxon>Pezizomycotina</taxon>
        <taxon>Sordariomycetes</taxon>
        <taxon>Hypocreomycetidae</taxon>
        <taxon>Hypocreales</taxon>
        <taxon>Clavicipitaceae</taxon>
        <taxon>Conoideocrella</taxon>
    </lineage>
</organism>
<dbReference type="PANTHER" id="PTHR24198:SF165">
    <property type="entry name" value="ANKYRIN REPEAT-CONTAINING PROTEIN-RELATED"/>
    <property type="match status" value="1"/>
</dbReference>
<evidence type="ECO:0000256" key="1">
    <source>
        <dbReference type="ARBA" id="ARBA00022737"/>
    </source>
</evidence>
<dbReference type="EMBL" id="JASWJB010000185">
    <property type="protein sequence ID" value="KAK2594021.1"/>
    <property type="molecule type" value="Genomic_DNA"/>
</dbReference>
<dbReference type="Proteomes" id="UP001251528">
    <property type="component" value="Unassembled WGS sequence"/>
</dbReference>
<proteinExistence type="predicted"/>
<protein>
    <recommendedName>
        <fullName evidence="7">Ankyrin</fullName>
    </recommendedName>
</protein>
<dbReference type="Pfam" id="PF12796">
    <property type="entry name" value="Ank_2"/>
    <property type="match status" value="1"/>
</dbReference>
<evidence type="ECO:0008006" key="7">
    <source>
        <dbReference type="Google" id="ProtNLM"/>
    </source>
</evidence>
<gene>
    <name evidence="5" type="ORF">QQS21_008283</name>
</gene>
<dbReference type="InterPro" id="IPR002110">
    <property type="entry name" value="Ankyrin_rpt"/>
</dbReference>
<dbReference type="SUPFAM" id="SSF48403">
    <property type="entry name" value="Ankyrin repeat"/>
    <property type="match status" value="1"/>
</dbReference>
<keyword evidence="2 3" id="KW-0040">ANK repeat</keyword>
<dbReference type="InterPro" id="IPR036770">
    <property type="entry name" value="Ankyrin_rpt-contain_sf"/>
</dbReference>
<sequence length="342" mass="37463">MEFTTQLPSDLTELKKRQVHSNRAAANFPTALPTLSSLPDRDPHPCRPEALPWDPPTPRAGFQRSPPNPSMAVGRTSTPLDTARRAPMTPRLDLTPTLGLDDSALDLDAMSQWLHDGISSSSGSLLDLPCLPSSLDSHVGSMSMSSISVDARPPRSSTGPSPLLVTASHDRPADELIPSTIEDKGWLSTIHIAAQRGHVRIVRILLQRGNMDPNNTDSDGRTPLFHAAVRDHEPVVRLLLAHGARIRRPDGGGRSVLHWAVLYRRLEVLRTLLEHWTEHEQASFDINAYDNVGWTPLHMAAHQGFEAGVELLLQCGADTNAKAQKCPETGNVIPFEVEQLDL</sequence>
<evidence type="ECO:0000256" key="2">
    <source>
        <dbReference type="ARBA" id="ARBA00023043"/>
    </source>
</evidence>
<keyword evidence="1" id="KW-0677">Repeat</keyword>
<evidence type="ECO:0000256" key="4">
    <source>
        <dbReference type="SAM" id="MobiDB-lite"/>
    </source>
</evidence>
<feature type="repeat" description="ANK" evidence="3">
    <location>
        <begin position="292"/>
        <end position="324"/>
    </location>
</feature>
<evidence type="ECO:0000256" key="3">
    <source>
        <dbReference type="PROSITE-ProRule" id="PRU00023"/>
    </source>
</evidence>
<dbReference type="AlphaFoldDB" id="A0AAJ0CNK2"/>
<dbReference type="SMART" id="SM00248">
    <property type="entry name" value="ANK"/>
    <property type="match status" value="4"/>
</dbReference>
<feature type="region of interest" description="Disordered" evidence="4">
    <location>
        <begin position="1"/>
        <end position="84"/>
    </location>
</feature>
<name>A0AAJ0CNK2_9HYPO</name>
<evidence type="ECO:0000313" key="5">
    <source>
        <dbReference type="EMBL" id="KAK2594021.1"/>
    </source>
</evidence>
<feature type="repeat" description="ANK" evidence="3">
    <location>
        <begin position="219"/>
        <end position="251"/>
    </location>
</feature>
<dbReference type="PRINTS" id="PR01415">
    <property type="entry name" value="ANKYRIN"/>
</dbReference>
<reference evidence="5" key="1">
    <citation type="submission" date="2023-06" db="EMBL/GenBank/DDBJ databases">
        <title>Conoideocrella luteorostrata (Hypocreales: Clavicipitaceae), a potential biocontrol fungus for elongate hemlock scale in United States Christmas tree production areas.</title>
        <authorList>
            <person name="Barrett H."/>
            <person name="Lovett B."/>
            <person name="Macias A.M."/>
            <person name="Stajich J.E."/>
            <person name="Kasson M.T."/>
        </authorList>
    </citation>
    <scope>NUCLEOTIDE SEQUENCE</scope>
    <source>
        <strain evidence="5">ARSEF 14590</strain>
    </source>
</reference>
<feature type="repeat" description="ANK" evidence="3">
    <location>
        <begin position="185"/>
        <end position="209"/>
    </location>
</feature>
<comment type="caution">
    <text evidence="5">The sequence shown here is derived from an EMBL/GenBank/DDBJ whole genome shotgun (WGS) entry which is preliminary data.</text>
</comment>
<dbReference type="PROSITE" id="PS50297">
    <property type="entry name" value="ANK_REP_REGION"/>
    <property type="match status" value="3"/>
</dbReference>
<keyword evidence="6" id="KW-1185">Reference proteome</keyword>
<dbReference type="Pfam" id="PF00023">
    <property type="entry name" value="Ank"/>
    <property type="match status" value="1"/>
</dbReference>
<dbReference type="Gene3D" id="1.25.40.20">
    <property type="entry name" value="Ankyrin repeat-containing domain"/>
    <property type="match status" value="1"/>
</dbReference>
<evidence type="ECO:0000313" key="6">
    <source>
        <dbReference type="Proteomes" id="UP001251528"/>
    </source>
</evidence>
<feature type="region of interest" description="Disordered" evidence="4">
    <location>
        <begin position="146"/>
        <end position="167"/>
    </location>
</feature>
<accession>A0AAJ0CNK2</accession>